<comment type="similarity">
    <text evidence="1">Belongs to the peptidase S1C family.</text>
</comment>
<reference evidence="6 7" key="1">
    <citation type="journal article" date="2016" name="Nat. Commun.">
        <title>Thousands of microbial genomes shed light on interconnected biogeochemical processes in an aquifer system.</title>
        <authorList>
            <person name="Anantharaman K."/>
            <person name="Brown C.T."/>
            <person name="Hug L.A."/>
            <person name="Sharon I."/>
            <person name="Castelle C.J."/>
            <person name="Probst A.J."/>
            <person name="Thomas B.C."/>
            <person name="Singh A."/>
            <person name="Wilkins M.J."/>
            <person name="Karaoz U."/>
            <person name="Brodie E.L."/>
            <person name="Williams K.H."/>
            <person name="Hubbard S.S."/>
            <person name="Banfield J.F."/>
        </authorList>
    </citation>
    <scope>NUCLEOTIDE SEQUENCE [LARGE SCALE GENOMIC DNA]</scope>
</reference>
<sequence length="416" mass="44895">MENTKLYKKYLTPAIIGMVSGIVGGILTISLFFSLGIRYLPFINNLKNNAVSTNVAYDFNEDQTVNVVDKANKAVVSIIISKDVSQIQRQNTFPFNGFFNLEFPFNQVQPQDNSNKNNDDKKSNLTKIGGGSGFIVSADGLIVTNKHVVEDEEAVYSVALSDGTEYDATVLAKDPVNDVALLKIEAQDLPTLELGDSDQLKIGQTVVAIGNALAEYGNTVTRGVVSGKGRRVEAGNGSGSSEVLEEAIQTDAAINPGNSGGPLLDMAGNVIGINTAVSQEGQLVGFAIPINSVKKTIQSVKENGKIVRPWLGIRYTPITKQMQKTNNLSVDYGVIIQRGINADELAVIPGSPADKAGLVENDIILEFDGQKIDSTHSLVNMIGKYNINDEINIKILHKGEEKTLKLKLEQFPDDVK</sequence>
<dbReference type="SUPFAM" id="SSF50156">
    <property type="entry name" value="PDZ domain-like"/>
    <property type="match status" value="1"/>
</dbReference>
<dbReference type="Gene3D" id="2.30.42.10">
    <property type="match status" value="1"/>
</dbReference>
<keyword evidence="4" id="KW-1133">Transmembrane helix</keyword>
<dbReference type="InterPro" id="IPR009003">
    <property type="entry name" value="Peptidase_S1_PA"/>
</dbReference>
<keyword evidence="3" id="KW-0378">Hydrolase</keyword>
<evidence type="ECO:0000256" key="1">
    <source>
        <dbReference type="ARBA" id="ARBA00010541"/>
    </source>
</evidence>
<comment type="caution">
    <text evidence="6">The sequence shown here is derived from an EMBL/GenBank/DDBJ whole genome shotgun (WGS) entry which is preliminary data.</text>
</comment>
<feature type="transmembrane region" description="Helical" evidence="4">
    <location>
        <begin position="12"/>
        <end position="37"/>
    </location>
</feature>
<dbReference type="InterPro" id="IPR051201">
    <property type="entry name" value="Chloro_Bact_Ser_Proteases"/>
</dbReference>
<dbReference type="Pfam" id="PF13365">
    <property type="entry name" value="Trypsin_2"/>
    <property type="match status" value="1"/>
</dbReference>
<evidence type="ECO:0000313" key="6">
    <source>
        <dbReference type="EMBL" id="OGH86669.1"/>
    </source>
</evidence>
<dbReference type="GO" id="GO:0006508">
    <property type="term" value="P:proteolysis"/>
    <property type="evidence" value="ECO:0007669"/>
    <property type="project" value="UniProtKB-KW"/>
</dbReference>
<proteinExistence type="inferred from homology"/>
<dbReference type="InterPro" id="IPR036034">
    <property type="entry name" value="PDZ_sf"/>
</dbReference>
<dbReference type="InterPro" id="IPR001940">
    <property type="entry name" value="Peptidase_S1C"/>
</dbReference>
<keyword evidence="4" id="KW-0812">Transmembrane</keyword>
<dbReference type="PRINTS" id="PR00834">
    <property type="entry name" value="PROTEASES2C"/>
</dbReference>
<dbReference type="PANTHER" id="PTHR43343:SF3">
    <property type="entry name" value="PROTEASE DO-LIKE 8, CHLOROPLASTIC"/>
    <property type="match status" value="1"/>
</dbReference>
<name>A0A1F6NS02_9BACT</name>
<keyword evidence="4" id="KW-0472">Membrane</keyword>
<dbReference type="PANTHER" id="PTHR43343">
    <property type="entry name" value="PEPTIDASE S12"/>
    <property type="match status" value="1"/>
</dbReference>
<evidence type="ECO:0000256" key="2">
    <source>
        <dbReference type="ARBA" id="ARBA00022670"/>
    </source>
</evidence>
<dbReference type="EMBL" id="MFQW01000006">
    <property type="protein sequence ID" value="OGH86669.1"/>
    <property type="molecule type" value="Genomic_DNA"/>
</dbReference>
<dbReference type="SMART" id="SM00228">
    <property type="entry name" value="PDZ"/>
    <property type="match status" value="1"/>
</dbReference>
<gene>
    <name evidence="6" type="ORF">A2493_01785</name>
</gene>
<dbReference type="InterPro" id="IPR043504">
    <property type="entry name" value="Peptidase_S1_PA_chymotrypsin"/>
</dbReference>
<dbReference type="Proteomes" id="UP000178349">
    <property type="component" value="Unassembled WGS sequence"/>
</dbReference>
<evidence type="ECO:0000256" key="4">
    <source>
        <dbReference type="SAM" id="Phobius"/>
    </source>
</evidence>
<keyword evidence="2" id="KW-0645">Protease</keyword>
<dbReference type="Pfam" id="PF13180">
    <property type="entry name" value="PDZ_2"/>
    <property type="match status" value="1"/>
</dbReference>
<dbReference type="AlphaFoldDB" id="A0A1F6NS02"/>
<dbReference type="GO" id="GO:0004252">
    <property type="term" value="F:serine-type endopeptidase activity"/>
    <property type="evidence" value="ECO:0007669"/>
    <property type="project" value="InterPro"/>
</dbReference>
<dbReference type="Gene3D" id="2.40.10.10">
    <property type="entry name" value="Trypsin-like serine proteases"/>
    <property type="match status" value="2"/>
</dbReference>
<organism evidence="6 7">
    <name type="scientific">Candidatus Magasanikbacteria bacterium RIFOXYC12_FULL_33_11</name>
    <dbReference type="NCBI Taxonomy" id="1798701"/>
    <lineage>
        <taxon>Bacteria</taxon>
        <taxon>Candidatus Magasanikiibacteriota</taxon>
    </lineage>
</organism>
<accession>A0A1F6NS02</accession>
<dbReference type="InterPro" id="IPR001478">
    <property type="entry name" value="PDZ"/>
</dbReference>
<evidence type="ECO:0000256" key="3">
    <source>
        <dbReference type="ARBA" id="ARBA00022801"/>
    </source>
</evidence>
<protein>
    <recommendedName>
        <fullName evidence="5">PDZ domain-containing protein</fullName>
    </recommendedName>
</protein>
<feature type="domain" description="PDZ" evidence="5">
    <location>
        <begin position="309"/>
        <end position="399"/>
    </location>
</feature>
<dbReference type="SUPFAM" id="SSF50494">
    <property type="entry name" value="Trypsin-like serine proteases"/>
    <property type="match status" value="1"/>
</dbReference>
<evidence type="ECO:0000313" key="7">
    <source>
        <dbReference type="Proteomes" id="UP000178349"/>
    </source>
</evidence>
<evidence type="ECO:0000259" key="5">
    <source>
        <dbReference type="SMART" id="SM00228"/>
    </source>
</evidence>